<dbReference type="NCBIfam" id="TIGR04045">
    <property type="entry name" value="MSMEG_0567_GNAT"/>
    <property type="match status" value="1"/>
</dbReference>
<dbReference type="Gene3D" id="3.40.630.30">
    <property type="match status" value="1"/>
</dbReference>
<evidence type="ECO:0000313" key="2">
    <source>
        <dbReference type="EMBL" id="MDT9592123.1"/>
    </source>
</evidence>
<dbReference type="SUPFAM" id="SSF55326">
    <property type="entry name" value="PurM N-terminal domain-like"/>
    <property type="match status" value="1"/>
</dbReference>
<feature type="domain" description="N-acetyltransferase" evidence="1">
    <location>
        <begin position="26"/>
        <end position="179"/>
    </location>
</feature>
<accession>A0ABU3PSF2</accession>
<dbReference type="InterPro" id="IPR036921">
    <property type="entry name" value="PurM-like_N_sf"/>
</dbReference>
<reference evidence="2 3" key="1">
    <citation type="submission" date="2023-08" db="EMBL/GenBank/DDBJ databases">
        <title>Nocardioides seae sp. nov., a bacterium isolated from a soil.</title>
        <authorList>
            <person name="Wang X."/>
        </authorList>
    </citation>
    <scope>NUCLEOTIDE SEQUENCE [LARGE SCALE GENOMIC DNA]</scope>
    <source>
        <strain evidence="2 3">YZH12</strain>
    </source>
</reference>
<dbReference type="Pfam" id="PF00583">
    <property type="entry name" value="Acetyltransf_1"/>
    <property type="match status" value="1"/>
</dbReference>
<dbReference type="NCBIfam" id="TIGR04050">
    <property type="entry name" value="MSMEG_0567_Cter"/>
    <property type="match status" value="1"/>
</dbReference>
<comment type="caution">
    <text evidence="2">The sequence shown here is derived from an EMBL/GenBank/DDBJ whole genome shotgun (WGS) entry which is preliminary data.</text>
</comment>
<proteinExistence type="predicted"/>
<gene>
    <name evidence="2" type="ORF">RDV89_03540</name>
</gene>
<dbReference type="Proteomes" id="UP001268542">
    <property type="component" value="Unassembled WGS sequence"/>
</dbReference>
<dbReference type="Gene3D" id="3.30.1330.10">
    <property type="entry name" value="PurM-like, N-terminal domain"/>
    <property type="match status" value="1"/>
</dbReference>
<dbReference type="EMBL" id="JAVYII010000001">
    <property type="protein sequence ID" value="MDT9592123.1"/>
    <property type="molecule type" value="Genomic_DNA"/>
</dbReference>
<dbReference type="Gene3D" id="3.90.650.10">
    <property type="entry name" value="PurM-like C-terminal domain"/>
    <property type="match status" value="1"/>
</dbReference>
<dbReference type="PROSITE" id="PS51186">
    <property type="entry name" value="GNAT"/>
    <property type="match status" value="1"/>
</dbReference>
<organism evidence="2 3">
    <name type="scientific">Nocardioides imazamoxiresistens</name>
    <dbReference type="NCBI Taxonomy" id="3231893"/>
    <lineage>
        <taxon>Bacteria</taxon>
        <taxon>Bacillati</taxon>
        <taxon>Actinomycetota</taxon>
        <taxon>Actinomycetes</taxon>
        <taxon>Propionibacteriales</taxon>
        <taxon>Nocardioidaceae</taxon>
        <taxon>Nocardioides</taxon>
    </lineage>
</organism>
<dbReference type="InterPro" id="IPR016188">
    <property type="entry name" value="PurM-like_N"/>
</dbReference>
<keyword evidence="3" id="KW-1185">Reference proteome</keyword>
<dbReference type="PANTHER" id="PTHR30270">
    <property type="entry name" value="THIAMINE-MONOPHOSPHATE KINASE"/>
    <property type="match status" value="1"/>
</dbReference>
<dbReference type="RefSeq" id="WP_315731347.1">
    <property type="nucleotide sequence ID" value="NZ_JAVYII010000001.1"/>
</dbReference>
<name>A0ABU3PSF2_9ACTN</name>
<dbReference type="InterPro" id="IPR006283">
    <property type="entry name" value="ThiL-like"/>
</dbReference>
<dbReference type="SUPFAM" id="SSF56042">
    <property type="entry name" value="PurM C-terminal domain-like"/>
    <property type="match status" value="1"/>
</dbReference>
<dbReference type="InterPro" id="IPR000182">
    <property type="entry name" value="GNAT_dom"/>
</dbReference>
<dbReference type="Pfam" id="PF00586">
    <property type="entry name" value="AIRS"/>
    <property type="match status" value="1"/>
</dbReference>
<dbReference type="InterPro" id="IPR023911">
    <property type="entry name" value="MSMEG_0567/sll0787_C"/>
</dbReference>
<dbReference type="PANTHER" id="PTHR30270:SF0">
    <property type="entry name" value="THIAMINE-MONOPHOSPHATE KINASE"/>
    <property type="match status" value="1"/>
</dbReference>
<dbReference type="SUPFAM" id="SSF55729">
    <property type="entry name" value="Acyl-CoA N-acyltransferases (Nat)"/>
    <property type="match status" value="1"/>
</dbReference>
<dbReference type="InterPro" id="IPR016181">
    <property type="entry name" value="Acyl_CoA_acyltransferase"/>
</dbReference>
<dbReference type="Pfam" id="PF02769">
    <property type="entry name" value="AIRS_C"/>
    <property type="match status" value="1"/>
</dbReference>
<protein>
    <submittedName>
        <fullName evidence="2">AIR synthase related protein</fullName>
    </submittedName>
</protein>
<dbReference type="InterPro" id="IPR024035">
    <property type="entry name" value="MSMEG_0567_GNAT"/>
</dbReference>
<dbReference type="InterPro" id="IPR010918">
    <property type="entry name" value="PurM-like_C_dom"/>
</dbReference>
<evidence type="ECO:0000313" key="3">
    <source>
        <dbReference type="Proteomes" id="UP001268542"/>
    </source>
</evidence>
<sequence>MTLDLHVLTGVRRDAAPARTPAPGWSVAEAASVAEHAAYRRLRRDVFVAEQGLFAHDDTDAVDDDPRTVVLLARACDGTVLGGVRLHPAPEADGSVRARDIGWWRGSRLVVAPGARSVGHLGPALVRAACARAEAEGALRFDAVVQVANERLFTRLGWRTRASVTAHGTAHVVMDWPIDRVQRLADATKAALGRLLDPLRAGVPAGYVGDDAAPVPGADGLVAACDAILPSMVERDPEWAGWCAVLVNVNDLAAMGAHPVGLLDAVGARDASFARRVLRGLGDAAAAWGVPVLGGHTQLGVPAALSVTALGRTDDALPRPVPGGGGRAGDVLRVTADLGGGWRPGYTGLQWDSTSHRRPEDLRAQARVVPALAPTAAKDVSMSGLVGTTGMLAEASGCRAVLDVAAIPTPADARVGDWLTCFPGFAVVTAERPTALPGLAAALPHHVDTARCGGLTPGTGVGLRWPDGVVTEAVRHTVTGMGPA</sequence>
<dbReference type="InterPro" id="IPR036676">
    <property type="entry name" value="PurM-like_C_sf"/>
</dbReference>
<evidence type="ECO:0000259" key="1">
    <source>
        <dbReference type="PROSITE" id="PS51186"/>
    </source>
</evidence>